<protein>
    <submittedName>
        <fullName evidence="1">Peptidase S8/S53 subtilisin kexin sedolisin</fullName>
    </submittedName>
</protein>
<reference evidence="1 2" key="1">
    <citation type="journal article" date="2018" name="Sci. Adv.">
        <title>Multi-heme cytochromes provide a pathway for survival in energy-limited environments.</title>
        <authorList>
            <person name="Deng X."/>
            <person name="Dohmae N."/>
            <person name="Nealson K.H."/>
            <person name="Hashimoto K."/>
            <person name="Okamoto A."/>
        </authorList>
    </citation>
    <scope>NUCLEOTIDE SEQUENCE [LARGE SCALE GENOMIC DNA]</scope>
    <source>
        <strain evidence="1 2">IS5</strain>
    </source>
</reference>
<sequence>MRMFDIQPRCVIFPSKASCREEDTNEGSYFFDFFGSFGGGANRFDVLWIAKGTGRAIAGVIGRDGMPGAEGGNNTP</sequence>
<organism evidence="1 2">
    <name type="scientific">Desulfovibrio ferrophilus</name>
    <dbReference type="NCBI Taxonomy" id="241368"/>
    <lineage>
        <taxon>Bacteria</taxon>
        <taxon>Pseudomonadati</taxon>
        <taxon>Thermodesulfobacteriota</taxon>
        <taxon>Desulfovibrionia</taxon>
        <taxon>Desulfovibrionales</taxon>
        <taxon>Desulfovibrionaceae</taxon>
        <taxon>Desulfovibrio</taxon>
    </lineage>
</organism>
<dbReference type="Proteomes" id="UP000269883">
    <property type="component" value="Chromosome"/>
</dbReference>
<dbReference type="EMBL" id="AP017378">
    <property type="protein sequence ID" value="BBD07582.1"/>
    <property type="molecule type" value="Genomic_DNA"/>
</dbReference>
<keyword evidence="2" id="KW-1185">Reference proteome</keyword>
<dbReference type="AlphaFoldDB" id="A0A2Z6AWF9"/>
<name>A0A2Z6AWF9_9BACT</name>
<gene>
    <name evidence="1" type="ORF">DFE_0856</name>
</gene>
<evidence type="ECO:0000313" key="1">
    <source>
        <dbReference type="EMBL" id="BBD07582.1"/>
    </source>
</evidence>
<proteinExistence type="predicted"/>
<accession>A0A2Z6AWF9</accession>
<dbReference type="KEGG" id="dfl:DFE_0856"/>
<evidence type="ECO:0000313" key="2">
    <source>
        <dbReference type="Proteomes" id="UP000269883"/>
    </source>
</evidence>